<dbReference type="Proteomes" id="UP000051401">
    <property type="component" value="Unassembled WGS sequence"/>
</dbReference>
<reference evidence="3 5" key="2">
    <citation type="submission" date="2018-08" db="EMBL/GenBank/DDBJ databases">
        <title>Genetic Globetrotter - A new plasmid hitch-hiking vast phylogenetic and geographic distances.</title>
        <authorList>
            <person name="Vollmers J."/>
            <person name="Petersen J."/>
        </authorList>
    </citation>
    <scope>NUCLEOTIDE SEQUENCE [LARGE SCALE GENOMIC DNA]</scope>
    <source>
        <strain evidence="3 5">DSM 26383</strain>
    </source>
</reference>
<dbReference type="EMBL" id="CP031598">
    <property type="protein sequence ID" value="QEW25762.1"/>
    <property type="molecule type" value="Genomic_DNA"/>
</dbReference>
<dbReference type="Proteomes" id="UP000325785">
    <property type="component" value="Chromosome"/>
</dbReference>
<dbReference type="KEGG" id="rid:RIdsm_01551"/>
<evidence type="ECO:0000313" key="5">
    <source>
        <dbReference type="Proteomes" id="UP000325785"/>
    </source>
</evidence>
<dbReference type="PATRIC" id="fig|540747.5.peg.5477"/>
<proteinExistence type="predicted"/>
<keyword evidence="4" id="KW-1185">Reference proteome</keyword>
<protein>
    <submittedName>
        <fullName evidence="2">Uncharacterized protein</fullName>
    </submittedName>
</protein>
<keyword evidence="1" id="KW-1133">Transmembrane helix</keyword>
<name>A0A0T5NQH2_9RHOB</name>
<keyword evidence="1" id="KW-0812">Transmembrane</keyword>
<feature type="transmembrane region" description="Helical" evidence="1">
    <location>
        <begin position="12"/>
        <end position="32"/>
    </location>
</feature>
<dbReference type="STRING" id="540747.SAMN04488031_1392"/>
<gene>
    <name evidence="3" type="ORF">RIdsm_01551</name>
    <name evidence="2" type="ORF">XM52_28765</name>
</gene>
<sequence length="119" mass="12713">MKQLQAVLAKSLMVVLVAMFVMGSFGMGAAGAETMDESAHMMGHADPSVSDCPTMDETDAPMQKGHAACTMTVCCFSEGPDFRAIRPEAQILPASYLLSVEARLTQAEPERAKKPPKHA</sequence>
<accession>A0A0T5NQH2</accession>
<dbReference type="AlphaFoldDB" id="A0A0T5NQH2"/>
<organism evidence="2 4">
    <name type="scientific">Roseovarius indicus</name>
    <dbReference type="NCBI Taxonomy" id="540747"/>
    <lineage>
        <taxon>Bacteria</taxon>
        <taxon>Pseudomonadati</taxon>
        <taxon>Pseudomonadota</taxon>
        <taxon>Alphaproteobacteria</taxon>
        <taxon>Rhodobacterales</taxon>
        <taxon>Roseobacteraceae</taxon>
        <taxon>Roseovarius</taxon>
    </lineage>
</organism>
<evidence type="ECO:0000313" key="3">
    <source>
        <dbReference type="EMBL" id="QEW25762.1"/>
    </source>
</evidence>
<dbReference type="EMBL" id="LAXI01000060">
    <property type="protein sequence ID" value="KRS11191.1"/>
    <property type="molecule type" value="Genomic_DNA"/>
</dbReference>
<dbReference type="OrthoDB" id="7745038at2"/>
<evidence type="ECO:0000256" key="1">
    <source>
        <dbReference type="SAM" id="Phobius"/>
    </source>
</evidence>
<evidence type="ECO:0000313" key="4">
    <source>
        <dbReference type="Proteomes" id="UP000051401"/>
    </source>
</evidence>
<evidence type="ECO:0000313" key="2">
    <source>
        <dbReference type="EMBL" id="KRS11191.1"/>
    </source>
</evidence>
<dbReference type="RefSeq" id="WP_057822016.1">
    <property type="nucleotide sequence ID" value="NZ_CP031598.1"/>
</dbReference>
<keyword evidence="1" id="KW-0472">Membrane</keyword>
<reference evidence="2 4" key="1">
    <citation type="submission" date="2015-04" db="EMBL/GenBank/DDBJ databases">
        <title>The draft genome sequence of Roseovarius indicus B108T.</title>
        <authorList>
            <person name="Li G."/>
            <person name="Lai Q."/>
            <person name="Shao Z."/>
            <person name="Yan P."/>
        </authorList>
    </citation>
    <scope>NUCLEOTIDE SEQUENCE [LARGE SCALE GENOMIC DNA]</scope>
    <source>
        <strain evidence="2 4">B108</strain>
    </source>
</reference>